<dbReference type="InterPro" id="IPR005886">
    <property type="entry name" value="UDP_G4E"/>
</dbReference>
<dbReference type="GO" id="GO:0003978">
    <property type="term" value="F:UDP-glucose 4-epimerase activity"/>
    <property type="evidence" value="ECO:0007669"/>
    <property type="project" value="UniProtKB-UniRule"/>
</dbReference>
<sequence>MAILVTGGAGYIGSHTCVELLNEGYDIIVLDNFSNSSPEALNRVAEITGKSFKTYHADLRDKESVARIFEANTIDAVIHFAGLKAVGESVSVPLRYYENNMTGTVILCDVMQQFGVKQLVFSSSATVYGMTAKAPITEDAETSATNPYGRTKQMIEEILSDIAFADKQWRIALLRYFNPVGAHESGLIGEDPSGIPNNLMPYIAQVAVGKRERLKVFGNDYPTKDGTGVRDYIHVVDLAKGHLKALETIRERTGIDAYNLGTGQGSSVFEMIAAFEQVSGRKIPYTITQRRPGDTAICYANPLKARKLLGWEAKRGIDAMCQDTWRFQSANPDGYVPNEKSNSATDTPVRYAAGFLMQNYRLKSGEG</sequence>
<dbReference type="RefSeq" id="WP_090082353.1">
    <property type="nucleotide sequence ID" value="NZ_FOMR01000003.1"/>
</dbReference>
<dbReference type="EMBL" id="FOMR01000003">
    <property type="protein sequence ID" value="SFD67255.1"/>
    <property type="molecule type" value="Genomic_DNA"/>
</dbReference>
<comment type="cofactor">
    <cofactor evidence="2 8">
        <name>NAD(+)</name>
        <dbReference type="ChEBI" id="CHEBI:57540"/>
    </cofactor>
</comment>
<evidence type="ECO:0000256" key="3">
    <source>
        <dbReference type="ARBA" id="ARBA00007637"/>
    </source>
</evidence>
<feature type="domain" description="NAD(P)-binding" evidence="9">
    <location>
        <begin position="4"/>
        <end position="324"/>
    </location>
</feature>
<dbReference type="NCBIfam" id="TIGR01179">
    <property type="entry name" value="galE"/>
    <property type="match status" value="1"/>
</dbReference>
<protein>
    <recommendedName>
        <fullName evidence="5 8">UDP-glucose 4-epimerase</fullName>
        <ecNumber evidence="4 8">5.1.3.2</ecNumber>
    </recommendedName>
</protein>
<dbReference type="Gene3D" id="3.40.50.720">
    <property type="entry name" value="NAD(P)-binding Rossmann-like Domain"/>
    <property type="match status" value="1"/>
</dbReference>
<comment type="similarity">
    <text evidence="3 8">Belongs to the NAD(P)-dependent epimerase/dehydratase family.</text>
</comment>
<evidence type="ECO:0000256" key="1">
    <source>
        <dbReference type="ARBA" id="ARBA00000083"/>
    </source>
</evidence>
<keyword evidence="8" id="KW-0119">Carbohydrate metabolism</keyword>
<dbReference type="GO" id="GO:0006012">
    <property type="term" value="P:galactose metabolic process"/>
    <property type="evidence" value="ECO:0007669"/>
    <property type="project" value="UniProtKB-UniPathway"/>
</dbReference>
<keyword evidence="11" id="KW-1185">Reference proteome</keyword>
<evidence type="ECO:0000313" key="10">
    <source>
        <dbReference type="EMBL" id="SFD67255.1"/>
    </source>
</evidence>
<evidence type="ECO:0000256" key="5">
    <source>
        <dbReference type="ARBA" id="ARBA00018569"/>
    </source>
</evidence>
<dbReference type="InterPro" id="IPR036291">
    <property type="entry name" value="NAD(P)-bd_dom_sf"/>
</dbReference>
<accession>A0A1I1U9E5</accession>
<gene>
    <name evidence="10" type="ORF">SAMN05216238_10388</name>
</gene>
<evidence type="ECO:0000256" key="6">
    <source>
        <dbReference type="ARBA" id="ARBA00023027"/>
    </source>
</evidence>
<evidence type="ECO:0000256" key="4">
    <source>
        <dbReference type="ARBA" id="ARBA00013189"/>
    </source>
</evidence>
<dbReference type="OrthoDB" id="9801785at2"/>
<organism evidence="10 11">
    <name type="scientific">Lentibacillus persicus</name>
    <dbReference type="NCBI Taxonomy" id="640948"/>
    <lineage>
        <taxon>Bacteria</taxon>
        <taxon>Bacillati</taxon>
        <taxon>Bacillota</taxon>
        <taxon>Bacilli</taxon>
        <taxon>Bacillales</taxon>
        <taxon>Bacillaceae</taxon>
        <taxon>Lentibacillus</taxon>
    </lineage>
</organism>
<evidence type="ECO:0000259" key="9">
    <source>
        <dbReference type="Pfam" id="PF16363"/>
    </source>
</evidence>
<comment type="catalytic activity">
    <reaction evidence="1 8">
        <text>UDP-alpha-D-glucose = UDP-alpha-D-galactose</text>
        <dbReference type="Rhea" id="RHEA:22168"/>
        <dbReference type="ChEBI" id="CHEBI:58885"/>
        <dbReference type="ChEBI" id="CHEBI:66914"/>
        <dbReference type="EC" id="5.1.3.2"/>
    </reaction>
</comment>
<comment type="pathway">
    <text evidence="8">Carbohydrate metabolism; galactose metabolism.</text>
</comment>
<keyword evidence="7 8" id="KW-0413">Isomerase</keyword>
<keyword evidence="6 8" id="KW-0520">NAD</keyword>
<reference evidence="11" key="1">
    <citation type="submission" date="2016-10" db="EMBL/GenBank/DDBJ databases">
        <authorList>
            <person name="Varghese N."/>
            <person name="Submissions S."/>
        </authorList>
    </citation>
    <scope>NUCLEOTIDE SEQUENCE [LARGE SCALE GENOMIC DNA]</scope>
    <source>
        <strain evidence="11">DSM 22530</strain>
    </source>
</reference>
<dbReference type="GO" id="GO:0005829">
    <property type="term" value="C:cytosol"/>
    <property type="evidence" value="ECO:0007669"/>
    <property type="project" value="TreeGrafter"/>
</dbReference>
<dbReference type="AlphaFoldDB" id="A0A1I1U9E5"/>
<dbReference type="InterPro" id="IPR016040">
    <property type="entry name" value="NAD(P)-bd_dom"/>
</dbReference>
<dbReference type="STRING" id="640948.SAMN05216238_10388"/>
<dbReference type="Pfam" id="PF16363">
    <property type="entry name" value="GDP_Man_Dehyd"/>
    <property type="match status" value="1"/>
</dbReference>
<comment type="subunit">
    <text evidence="8">Homodimer.</text>
</comment>
<dbReference type="PANTHER" id="PTHR43725">
    <property type="entry name" value="UDP-GLUCOSE 4-EPIMERASE"/>
    <property type="match status" value="1"/>
</dbReference>
<dbReference type="NCBIfam" id="NF007956">
    <property type="entry name" value="PRK10675.1"/>
    <property type="match status" value="1"/>
</dbReference>
<evidence type="ECO:0000256" key="8">
    <source>
        <dbReference type="RuleBase" id="RU366046"/>
    </source>
</evidence>
<dbReference type="Gene3D" id="3.90.25.10">
    <property type="entry name" value="UDP-galactose 4-epimerase, domain 1"/>
    <property type="match status" value="1"/>
</dbReference>
<dbReference type="Proteomes" id="UP000199474">
    <property type="component" value="Unassembled WGS sequence"/>
</dbReference>
<evidence type="ECO:0000256" key="2">
    <source>
        <dbReference type="ARBA" id="ARBA00001911"/>
    </source>
</evidence>
<proteinExistence type="inferred from homology"/>
<dbReference type="CDD" id="cd05247">
    <property type="entry name" value="UDP_G4E_1_SDR_e"/>
    <property type="match status" value="1"/>
</dbReference>
<evidence type="ECO:0000313" key="11">
    <source>
        <dbReference type="Proteomes" id="UP000199474"/>
    </source>
</evidence>
<evidence type="ECO:0000256" key="7">
    <source>
        <dbReference type="ARBA" id="ARBA00023235"/>
    </source>
</evidence>
<dbReference type="EC" id="5.1.3.2" evidence="4 8"/>
<name>A0A1I1U9E5_9BACI</name>
<dbReference type="SUPFAM" id="SSF51735">
    <property type="entry name" value="NAD(P)-binding Rossmann-fold domains"/>
    <property type="match status" value="1"/>
</dbReference>
<dbReference type="UniPathway" id="UPA00214"/>
<dbReference type="PANTHER" id="PTHR43725:SF47">
    <property type="entry name" value="UDP-GLUCOSE 4-EPIMERASE"/>
    <property type="match status" value="1"/>
</dbReference>